<organism evidence="2 3">
    <name type="scientific">Pleurotus ostreatus</name>
    <name type="common">Oyster mushroom</name>
    <name type="synonym">White-rot fungus</name>
    <dbReference type="NCBI Taxonomy" id="5322"/>
    <lineage>
        <taxon>Eukaryota</taxon>
        <taxon>Fungi</taxon>
        <taxon>Dikarya</taxon>
        <taxon>Basidiomycota</taxon>
        <taxon>Agaricomycotina</taxon>
        <taxon>Agaricomycetes</taxon>
        <taxon>Agaricomycetidae</taxon>
        <taxon>Agaricales</taxon>
        <taxon>Pleurotineae</taxon>
        <taxon>Pleurotaceae</taxon>
        <taxon>Pleurotus</taxon>
    </lineage>
</organism>
<evidence type="ECO:0000256" key="1">
    <source>
        <dbReference type="SAM" id="MobiDB-lite"/>
    </source>
</evidence>
<feature type="region of interest" description="Disordered" evidence="1">
    <location>
        <begin position="1"/>
        <end position="23"/>
    </location>
</feature>
<name>A0A8H7DPA0_PLEOS</name>
<feature type="region of interest" description="Disordered" evidence="1">
    <location>
        <begin position="473"/>
        <end position="514"/>
    </location>
</feature>
<protein>
    <submittedName>
        <fullName evidence="2">Uncharacterized protein</fullName>
    </submittedName>
</protein>
<dbReference type="EMBL" id="JACETU010000008">
    <property type="protein sequence ID" value="KAF7422924.1"/>
    <property type="molecule type" value="Genomic_DNA"/>
</dbReference>
<accession>A0A8H7DPA0</accession>
<feature type="region of interest" description="Disordered" evidence="1">
    <location>
        <begin position="583"/>
        <end position="648"/>
    </location>
</feature>
<keyword evidence="3" id="KW-1185">Reference proteome</keyword>
<feature type="compositionally biased region" description="Basic residues" evidence="1">
    <location>
        <begin position="1"/>
        <end position="11"/>
    </location>
</feature>
<dbReference type="VEuPathDB" id="FungiDB:PC9H_011088"/>
<evidence type="ECO:0000313" key="2">
    <source>
        <dbReference type="EMBL" id="KAF7422924.1"/>
    </source>
</evidence>
<comment type="caution">
    <text evidence="2">The sequence shown here is derived from an EMBL/GenBank/DDBJ whole genome shotgun (WGS) entry which is preliminary data.</text>
</comment>
<sequence length="685" mass="72552">MPRVPKNRINTRRWDSTNSDESSPTFHFTGIAELSLSLTFIAVGLAAARSDWSKPCFHGECNYELEHPSGGFATLHFSGAPHMMADITPAAGWVVLDCDANALEQDIRLVCANDETESENCAHLFAQGGPVNKVLRLPESCGRGPFVRIADAKLDSDQSIPIHAAHKIRRRDGVTPDVHVLSVDTAWDKLDSAGAGDLEFSIVGSTIRGAYIDSNDNLEERGAFSDWVGKIISKLKAAAGNVVDGVVNATTIESGNKTEIKTNYDNESTIVDLSAECAGKKLSLTVKTYLKLDLTGHVGFAAKGSVKDGVKEFGSLVGWHGDINGGVKVSAQVAGPMDHEQTLIRYGVPPFDWPGVISIGPRFEVRAHINGALDITGTADIGINYNIKKLEYVWPGMKGENDGQEGDIQPGTPKVNLSASGLVDAKLNVTVGIIPAVVIGLEGFAGKVKAAVAVETEGYIRIYGTGKAEAGITKSVDHPKSPRPGSSSGKASRPSSPKSPSSPRKHSRDLATVTPKAGAQGSFAIYGGVELRGVAMGKLPILIPGAGAKTSRKWWGKEWTYLDTGVGSVGSLKKGKREIDASAAKSLSRQGSTASIKSTSSTKSTTSTKSSGSGKKPAEDVSVSNATDKAKTLGRKATGNVRQPSRRCTRWSSSARLIKHLDGSSAISTRRTSVLLKLACSDRWL</sequence>
<dbReference type="OrthoDB" id="160645at2759"/>
<feature type="compositionally biased region" description="Low complexity" evidence="1">
    <location>
        <begin position="591"/>
        <end position="615"/>
    </location>
</feature>
<proteinExistence type="predicted"/>
<feature type="compositionally biased region" description="Low complexity" evidence="1">
    <location>
        <begin position="483"/>
        <end position="502"/>
    </location>
</feature>
<dbReference type="AlphaFoldDB" id="A0A8H7DPA0"/>
<dbReference type="Proteomes" id="UP000623687">
    <property type="component" value="Unassembled WGS sequence"/>
</dbReference>
<gene>
    <name evidence="2" type="ORF">PC9H_011088</name>
</gene>
<dbReference type="GeneID" id="59380906"/>
<dbReference type="RefSeq" id="XP_036627956.1">
    <property type="nucleotide sequence ID" value="XM_036780573.1"/>
</dbReference>
<evidence type="ECO:0000313" key="3">
    <source>
        <dbReference type="Proteomes" id="UP000623687"/>
    </source>
</evidence>
<reference evidence="2" key="1">
    <citation type="submission" date="2019-07" db="EMBL/GenBank/DDBJ databases">
        <authorList>
            <person name="Palmer J.M."/>
        </authorList>
    </citation>
    <scope>NUCLEOTIDE SEQUENCE</scope>
    <source>
        <strain evidence="2">PC9</strain>
    </source>
</reference>